<protein>
    <submittedName>
        <fullName evidence="1">Uncharacterized protein</fullName>
    </submittedName>
</protein>
<accession>A0ABT3SWW1</accession>
<evidence type="ECO:0000313" key="2">
    <source>
        <dbReference type="Proteomes" id="UP001143307"/>
    </source>
</evidence>
<name>A0ABT3SWW1_9GAMM</name>
<sequence length="115" mass="13079">MTKSQLILMTWEWIEKTGAGLWRAAGVSNQSGCWVGLAYQFEYDGARAISRDFNFEGKEFQAGTFLNTEISINTYIVDLMYQVYDSERAEVLVGGGVHAFDMNFNGPTIFMSYRF</sequence>
<evidence type="ECO:0000313" key="1">
    <source>
        <dbReference type="EMBL" id="MCX2974086.1"/>
    </source>
</evidence>
<reference evidence="1" key="1">
    <citation type="submission" date="2019-02" db="EMBL/GenBank/DDBJ databases">
        <authorList>
            <person name="Li S.-H."/>
        </authorList>
    </citation>
    <scope>NUCLEOTIDE SEQUENCE</scope>
    <source>
        <strain evidence="1">IMCC8485</strain>
    </source>
</reference>
<dbReference type="Proteomes" id="UP001143307">
    <property type="component" value="Unassembled WGS sequence"/>
</dbReference>
<dbReference type="EMBL" id="SHNP01000003">
    <property type="protein sequence ID" value="MCX2974086.1"/>
    <property type="molecule type" value="Genomic_DNA"/>
</dbReference>
<gene>
    <name evidence="1" type="ORF">EYC87_10890</name>
</gene>
<proteinExistence type="predicted"/>
<organism evidence="1 2">
    <name type="scientific">Candidatus Seongchinamella marina</name>
    <dbReference type="NCBI Taxonomy" id="2518990"/>
    <lineage>
        <taxon>Bacteria</taxon>
        <taxon>Pseudomonadati</taxon>
        <taxon>Pseudomonadota</taxon>
        <taxon>Gammaproteobacteria</taxon>
        <taxon>Cellvibrionales</taxon>
        <taxon>Halieaceae</taxon>
        <taxon>Seongchinamella</taxon>
    </lineage>
</organism>
<keyword evidence="2" id="KW-1185">Reference proteome</keyword>
<dbReference type="RefSeq" id="WP_279252898.1">
    <property type="nucleotide sequence ID" value="NZ_SHNP01000003.1"/>
</dbReference>
<comment type="caution">
    <text evidence="1">The sequence shown here is derived from an EMBL/GenBank/DDBJ whole genome shotgun (WGS) entry which is preliminary data.</text>
</comment>